<dbReference type="AlphaFoldDB" id="A0A504UT85"/>
<organism evidence="4 5">
    <name type="scientific">Rhizobium glycinendophyticum</name>
    <dbReference type="NCBI Taxonomy" id="2589807"/>
    <lineage>
        <taxon>Bacteria</taxon>
        <taxon>Pseudomonadati</taxon>
        <taxon>Pseudomonadota</taxon>
        <taxon>Alphaproteobacteria</taxon>
        <taxon>Hyphomicrobiales</taxon>
        <taxon>Rhizobiaceae</taxon>
        <taxon>Rhizobium/Agrobacterium group</taxon>
        <taxon>Rhizobium</taxon>
    </lineage>
</organism>
<keyword evidence="2" id="KW-0804">Transcription</keyword>
<dbReference type="RefSeq" id="WP_140826314.1">
    <property type="nucleotide sequence ID" value="NZ_VFYP01000001.1"/>
</dbReference>
<gene>
    <name evidence="4" type="ORF">FJQ55_03495</name>
</gene>
<dbReference type="Pfam" id="PF00165">
    <property type="entry name" value="HTH_AraC"/>
    <property type="match status" value="1"/>
</dbReference>
<feature type="domain" description="HTH araC/xylS-type" evidence="3">
    <location>
        <begin position="40"/>
        <end position="67"/>
    </location>
</feature>
<dbReference type="GO" id="GO:0043565">
    <property type="term" value="F:sequence-specific DNA binding"/>
    <property type="evidence" value="ECO:0007669"/>
    <property type="project" value="InterPro"/>
</dbReference>
<evidence type="ECO:0000259" key="3">
    <source>
        <dbReference type="PROSITE" id="PS01124"/>
    </source>
</evidence>
<dbReference type="EMBL" id="VFYP01000001">
    <property type="protein sequence ID" value="TPP09951.1"/>
    <property type="molecule type" value="Genomic_DNA"/>
</dbReference>
<dbReference type="InterPro" id="IPR009057">
    <property type="entry name" value="Homeodomain-like_sf"/>
</dbReference>
<protein>
    <submittedName>
        <fullName evidence="4">AraC family transcriptional regulator</fullName>
    </submittedName>
</protein>
<evidence type="ECO:0000313" key="4">
    <source>
        <dbReference type="EMBL" id="TPP09951.1"/>
    </source>
</evidence>
<dbReference type="PROSITE" id="PS01124">
    <property type="entry name" value="HTH_ARAC_FAMILY_2"/>
    <property type="match status" value="1"/>
</dbReference>
<accession>A0A504UT85</accession>
<evidence type="ECO:0000256" key="2">
    <source>
        <dbReference type="ARBA" id="ARBA00023163"/>
    </source>
</evidence>
<dbReference type="SUPFAM" id="SSF46689">
    <property type="entry name" value="Homeodomain-like"/>
    <property type="match status" value="1"/>
</dbReference>
<dbReference type="Proteomes" id="UP000316429">
    <property type="component" value="Unassembled WGS sequence"/>
</dbReference>
<comment type="caution">
    <text evidence="4">The sequence shown here is derived from an EMBL/GenBank/DDBJ whole genome shotgun (WGS) entry which is preliminary data.</text>
</comment>
<evidence type="ECO:0000256" key="1">
    <source>
        <dbReference type="ARBA" id="ARBA00023015"/>
    </source>
</evidence>
<proteinExistence type="predicted"/>
<dbReference type="OrthoDB" id="9806208at2"/>
<keyword evidence="1" id="KW-0805">Transcription regulation</keyword>
<dbReference type="InterPro" id="IPR018060">
    <property type="entry name" value="HTH_AraC"/>
</dbReference>
<evidence type="ECO:0000313" key="5">
    <source>
        <dbReference type="Proteomes" id="UP000316429"/>
    </source>
</evidence>
<reference evidence="4 5" key="1">
    <citation type="submission" date="2019-06" db="EMBL/GenBank/DDBJ databases">
        <title>Rhizobium sp. CL12 isolated from roots of soybean.</title>
        <authorList>
            <person name="Wang C."/>
        </authorList>
    </citation>
    <scope>NUCLEOTIDE SEQUENCE [LARGE SCALE GENOMIC DNA]</scope>
    <source>
        <strain evidence="4 5">CL12</strain>
    </source>
</reference>
<sequence length="71" mass="7919">MIQLQPDKAEVGNALAPFHHAAFAVLWTATVIGNTGTYTKCGFADQSHLCHVFRRITGQTPVAWRRNRRIA</sequence>
<keyword evidence="5" id="KW-1185">Reference proteome</keyword>
<name>A0A504UT85_9HYPH</name>
<dbReference type="GO" id="GO:0003700">
    <property type="term" value="F:DNA-binding transcription factor activity"/>
    <property type="evidence" value="ECO:0007669"/>
    <property type="project" value="InterPro"/>
</dbReference>
<dbReference type="Gene3D" id="1.10.10.60">
    <property type="entry name" value="Homeodomain-like"/>
    <property type="match status" value="1"/>
</dbReference>